<dbReference type="VEuPathDB" id="FungiDB:H310_03623"/>
<protein>
    <submittedName>
        <fullName evidence="1">Uncharacterized protein</fullName>
    </submittedName>
</protein>
<proteinExistence type="predicted"/>
<organism evidence="1">
    <name type="scientific">Aphanomyces invadans</name>
    <dbReference type="NCBI Taxonomy" id="157072"/>
    <lineage>
        <taxon>Eukaryota</taxon>
        <taxon>Sar</taxon>
        <taxon>Stramenopiles</taxon>
        <taxon>Oomycota</taxon>
        <taxon>Saprolegniomycetes</taxon>
        <taxon>Saprolegniales</taxon>
        <taxon>Verrucalvaceae</taxon>
        <taxon>Aphanomyces</taxon>
    </lineage>
</organism>
<dbReference type="OrthoDB" id="300289at2759"/>
<name>A0A024UIJ7_9STRA</name>
<gene>
    <name evidence="1" type="ORF">H310_03623</name>
</gene>
<sequence length="462" mass="51274">MGRSYRNGANDARLGRASCRWCTSLHVSRGAAVCIRRFMLLWPLAKILTSPRHAKPSPGRDADKLAARLAYERAALKQAWTRLDWVLKSASFKVPATRLWKHPRRDSHLSCTHSLVRIKLHVEVAMHERAMTVVSTAPAPHLWRQHLRRDVLFRTLVIQVKWLAAILAHAKTELASAATFRRRSADDCVKSTPQLHAALPFHDDMTPTYAPRTLSRWYSVLQLPLQDVLPPNDHTPSMAYLSFELFLLETGFDKSDVGQRLRHTAVTAHTADRPATMPPLHGLVFDIAAYLSHEHGVLPPCRRSTLDCLVRQMVHVRLAAAYCRDAATVVALAARKYDAIKPRMYELAVHDLSEVHIQQPVVLPQTRAALEAMPTFMPQAIAAAYMAAIRLLHVEVGEALHVPASTLSADVILPCLVGLFGQASLPDLAHQVHAMEMHLPPSCGEGEVAYYIALAHAALGAS</sequence>
<accession>A0A024UIJ7</accession>
<dbReference type="eggNOG" id="ENOG502RW87">
    <property type="taxonomic scope" value="Eukaryota"/>
</dbReference>
<dbReference type="EMBL" id="KI913956">
    <property type="protein sequence ID" value="ETW06005.1"/>
    <property type="molecule type" value="Genomic_DNA"/>
</dbReference>
<evidence type="ECO:0000313" key="1">
    <source>
        <dbReference type="EMBL" id="ETW06005.1"/>
    </source>
</evidence>
<dbReference type="RefSeq" id="XP_008865782.1">
    <property type="nucleotide sequence ID" value="XM_008867560.1"/>
</dbReference>
<reference evidence="1" key="1">
    <citation type="submission" date="2013-12" db="EMBL/GenBank/DDBJ databases">
        <title>The Genome Sequence of Aphanomyces invadans NJM9701.</title>
        <authorList>
            <consortium name="The Broad Institute Genomics Platform"/>
            <person name="Russ C."/>
            <person name="Tyler B."/>
            <person name="van West P."/>
            <person name="Dieguez-Uribeondo J."/>
            <person name="Young S.K."/>
            <person name="Zeng Q."/>
            <person name="Gargeya S."/>
            <person name="Fitzgerald M."/>
            <person name="Abouelleil A."/>
            <person name="Alvarado L."/>
            <person name="Chapman S.B."/>
            <person name="Gainer-Dewar J."/>
            <person name="Goldberg J."/>
            <person name="Griggs A."/>
            <person name="Gujja S."/>
            <person name="Hansen M."/>
            <person name="Howarth C."/>
            <person name="Imamovic A."/>
            <person name="Ireland A."/>
            <person name="Larimer J."/>
            <person name="McCowan C."/>
            <person name="Murphy C."/>
            <person name="Pearson M."/>
            <person name="Poon T.W."/>
            <person name="Priest M."/>
            <person name="Roberts A."/>
            <person name="Saif S."/>
            <person name="Shea T."/>
            <person name="Sykes S."/>
            <person name="Wortman J."/>
            <person name="Nusbaum C."/>
            <person name="Birren B."/>
        </authorList>
    </citation>
    <scope>NUCLEOTIDE SEQUENCE [LARGE SCALE GENOMIC DNA]</scope>
    <source>
        <strain evidence="1">NJM9701</strain>
    </source>
</reference>
<dbReference type="GeneID" id="20080673"/>
<dbReference type="AlphaFoldDB" id="A0A024UIJ7"/>